<dbReference type="Proteomes" id="UP000542674">
    <property type="component" value="Unassembled WGS sequence"/>
</dbReference>
<keyword evidence="2" id="KW-1185">Reference proteome</keyword>
<accession>A0A7W7WWX6</accession>
<proteinExistence type="predicted"/>
<comment type="caution">
    <text evidence="1">The sequence shown here is derived from an EMBL/GenBank/DDBJ whole genome shotgun (WGS) entry which is preliminary data.</text>
</comment>
<evidence type="ECO:0000313" key="2">
    <source>
        <dbReference type="Proteomes" id="UP000542674"/>
    </source>
</evidence>
<organism evidence="1 2">
    <name type="scientific">Saccharothrix violaceirubra</name>
    <dbReference type="NCBI Taxonomy" id="413306"/>
    <lineage>
        <taxon>Bacteria</taxon>
        <taxon>Bacillati</taxon>
        <taxon>Actinomycetota</taxon>
        <taxon>Actinomycetes</taxon>
        <taxon>Pseudonocardiales</taxon>
        <taxon>Pseudonocardiaceae</taxon>
        <taxon>Saccharothrix</taxon>
    </lineage>
</organism>
<evidence type="ECO:0000313" key="1">
    <source>
        <dbReference type="EMBL" id="MBB4966556.1"/>
    </source>
</evidence>
<gene>
    <name evidence="1" type="ORF">F4559_003915</name>
</gene>
<dbReference type="AlphaFoldDB" id="A0A7W7WWX6"/>
<dbReference type="EMBL" id="JACHJS010000001">
    <property type="protein sequence ID" value="MBB4966556.1"/>
    <property type="molecule type" value="Genomic_DNA"/>
</dbReference>
<sequence length="36" mass="3885">MVYRVIAAGAVWIVVGGTAVVVPDIDHVLSCECRER</sequence>
<name>A0A7W7WWX6_9PSEU</name>
<reference evidence="1 2" key="1">
    <citation type="submission" date="2020-08" db="EMBL/GenBank/DDBJ databases">
        <title>Sequencing the genomes of 1000 actinobacteria strains.</title>
        <authorList>
            <person name="Klenk H.-P."/>
        </authorList>
    </citation>
    <scope>NUCLEOTIDE SEQUENCE [LARGE SCALE GENOMIC DNA]</scope>
    <source>
        <strain evidence="1 2">DSM 45084</strain>
    </source>
</reference>
<protein>
    <submittedName>
        <fullName evidence="1">Uncharacterized protein</fullName>
    </submittedName>
</protein>